<sequence length="228" mass="24044">MEINNSFEVKAPLDVAWQTLTDLARIAPCLPGATLTSIEGDIYKGHVTVKVGPIVAKFGGQAIFQERNDAEHRAVLKGEGRDSTGKGNASAIITAQLEVVDAQTTRCSVSTDLTITGKIAQFGRGALADVSDKLLNQFVVNLETTVLAQDANQVAAPATTSSVTNEQSVKPESDATKTRRIITPVENAPLDLLGSAGMSLAMPILKRVLPPVIGAVAVISAVVWFIVR</sequence>
<feature type="transmembrane region" description="Helical" evidence="1">
    <location>
        <begin position="208"/>
        <end position="227"/>
    </location>
</feature>
<dbReference type="AlphaFoldDB" id="A0A6J6H663"/>
<keyword evidence="1" id="KW-1133">Transmembrane helix</keyword>
<dbReference type="Gene3D" id="3.30.530.20">
    <property type="match status" value="1"/>
</dbReference>
<accession>A0A6J6H663</accession>
<keyword evidence="1" id="KW-0472">Membrane</keyword>
<keyword evidence="1" id="KW-0812">Transmembrane</keyword>
<name>A0A6J6H663_9ZZZZ</name>
<proteinExistence type="predicted"/>
<dbReference type="EMBL" id="CAEZUN010000149">
    <property type="protein sequence ID" value="CAB4608506.1"/>
    <property type="molecule type" value="Genomic_DNA"/>
</dbReference>
<dbReference type="InterPro" id="IPR023393">
    <property type="entry name" value="START-like_dom_sf"/>
</dbReference>
<dbReference type="InterPro" id="IPR010419">
    <property type="entry name" value="CO_DH_gsu"/>
</dbReference>
<dbReference type="CDD" id="cd07823">
    <property type="entry name" value="SRPBCC_5"/>
    <property type="match status" value="1"/>
</dbReference>
<dbReference type="SUPFAM" id="SSF55961">
    <property type="entry name" value="Bet v1-like"/>
    <property type="match status" value="1"/>
</dbReference>
<reference evidence="2" key="1">
    <citation type="submission" date="2020-05" db="EMBL/GenBank/DDBJ databases">
        <authorList>
            <person name="Chiriac C."/>
            <person name="Salcher M."/>
            <person name="Ghai R."/>
            <person name="Kavagutti S V."/>
        </authorList>
    </citation>
    <scope>NUCLEOTIDE SEQUENCE</scope>
</reference>
<organism evidence="2">
    <name type="scientific">freshwater metagenome</name>
    <dbReference type="NCBI Taxonomy" id="449393"/>
    <lineage>
        <taxon>unclassified sequences</taxon>
        <taxon>metagenomes</taxon>
        <taxon>ecological metagenomes</taxon>
    </lineage>
</organism>
<dbReference type="PANTHER" id="PTHR38588">
    <property type="entry name" value="BLL0334 PROTEIN"/>
    <property type="match status" value="1"/>
</dbReference>
<dbReference type="PANTHER" id="PTHR38588:SF1">
    <property type="entry name" value="BLL0334 PROTEIN"/>
    <property type="match status" value="1"/>
</dbReference>
<evidence type="ECO:0000313" key="2">
    <source>
        <dbReference type="EMBL" id="CAB4608506.1"/>
    </source>
</evidence>
<gene>
    <name evidence="2" type="ORF">UFOPK1826_01118</name>
</gene>
<evidence type="ECO:0000256" key="1">
    <source>
        <dbReference type="SAM" id="Phobius"/>
    </source>
</evidence>
<dbReference type="Pfam" id="PF06240">
    <property type="entry name" value="COXG"/>
    <property type="match status" value="1"/>
</dbReference>
<protein>
    <submittedName>
        <fullName evidence="2">Unannotated protein</fullName>
    </submittedName>
</protein>